<gene>
    <name evidence="9" type="primary">5567900</name>
</gene>
<comment type="caution">
    <text evidence="2">Lacks conserved residue(s) required for the propagation of feature annotation.</text>
</comment>
<keyword evidence="4" id="KW-0812">Transmembrane</keyword>
<accession>A0A903U790</accession>
<dbReference type="AlphaFoldDB" id="A0A903U790"/>
<dbReference type="InterPro" id="IPR001212">
    <property type="entry name" value="Somatomedin_B_dom"/>
</dbReference>
<proteinExistence type="predicted"/>
<evidence type="ECO:0000256" key="2">
    <source>
        <dbReference type="PROSITE-ProRule" id="PRU00302"/>
    </source>
</evidence>
<feature type="domain" description="SMB" evidence="8">
    <location>
        <begin position="365"/>
        <end position="419"/>
    </location>
</feature>
<dbReference type="InterPro" id="IPR013320">
    <property type="entry name" value="ConA-like_dom_sf"/>
</dbReference>
<dbReference type="SUPFAM" id="SSF57535">
    <property type="entry name" value="Complement control module/SCR domain"/>
    <property type="match status" value="2"/>
</dbReference>
<dbReference type="PROSITE" id="PS50060">
    <property type="entry name" value="MAM_2"/>
    <property type="match status" value="1"/>
</dbReference>
<sequence>MFAHLSEVSILAVALWLALEISSTTGLVQYRLTPLRTGGRPMKQPQLKSGPECPTPYFPNGVAKPRQRNKMIRFTCASGFTLVGNMYSMCEKGRWDTPIPICIRSGCPDLELVANGQISYEYGQAAAMLFCSSGYQVAGASKAYCNGTHWDRPLGNCRETGIGVETSCDFEAPDLCGWMNEATHDFDWKRSDGIVHPKALKTGPKFDHTTGSALAGHFMMVDSVEQFTNETARLLSPMYPANYSTNACFSFYYHMYGDGVGTLSVYVRPASQQLDSYSSKDAIFSLKGNQRNVWNEGYFDLKQFSEEFQIVIEASLGMKAKSDIAIDDVSLLYGEDCRPMAESEDEEITPEVLPPDVPSDDNIFKLGSCENRCGVNVSSVVTIPDTSVNFVQCDCFEGCVDSKTCCPDYAERCVFNETAFAASTISTSTKILPSTTETTRPTTTPTTSTTTTTIRTTQPTTKPTTTPTKPTTTSTRPTTPRSTSTTAVQTSSSTTIKTTLKPKVPTTTTTKSYNLRPRNITTTSSTTTKPMLLPMVRTRRPTTSTTTTTSTPTTEEVVLKLVARFGDVSSEEFPASVLEYGDNKPNLARVFLFSGIGVVSFGCVILLIVLHIRRNSGENVLNRLKQKSMKSKLGSNEGFEDVRFLAADEHLDFSLPDDEVEEAVEGGDGNNDAEQKPSKKGKK</sequence>
<dbReference type="Pfam" id="PF00629">
    <property type="entry name" value="MAM"/>
    <property type="match status" value="1"/>
</dbReference>
<name>A0A903U790_AEDAE</name>
<keyword evidence="10" id="KW-1185">Reference proteome</keyword>
<evidence type="ECO:0000256" key="5">
    <source>
        <dbReference type="SAM" id="SignalP"/>
    </source>
</evidence>
<dbReference type="SUPFAM" id="SSF49899">
    <property type="entry name" value="Concanavalin A-like lectins/glucanases"/>
    <property type="match status" value="1"/>
</dbReference>
<dbReference type="Pfam" id="PF00084">
    <property type="entry name" value="Sushi"/>
    <property type="match status" value="1"/>
</dbReference>
<dbReference type="CDD" id="cd00033">
    <property type="entry name" value="CCP"/>
    <property type="match status" value="2"/>
</dbReference>
<organism evidence="9 10">
    <name type="scientific">Aedes aegypti</name>
    <name type="common">Yellowfever mosquito</name>
    <name type="synonym">Culex aegypti</name>
    <dbReference type="NCBI Taxonomy" id="7159"/>
    <lineage>
        <taxon>Eukaryota</taxon>
        <taxon>Metazoa</taxon>
        <taxon>Ecdysozoa</taxon>
        <taxon>Arthropoda</taxon>
        <taxon>Hexapoda</taxon>
        <taxon>Insecta</taxon>
        <taxon>Pterygota</taxon>
        <taxon>Neoptera</taxon>
        <taxon>Endopterygota</taxon>
        <taxon>Diptera</taxon>
        <taxon>Nematocera</taxon>
        <taxon>Culicoidea</taxon>
        <taxon>Culicidae</taxon>
        <taxon>Culicinae</taxon>
        <taxon>Aedini</taxon>
        <taxon>Aedes</taxon>
        <taxon>Stegomyia</taxon>
    </lineage>
</organism>
<dbReference type="InterPro" id="IPR000998">
    <property type="entry name" value="MAM_dom"/>
</dbReference>
<feature type="domain" description="MAM" evidence="6">
    <location>
        <begin position="166"/>
        <end position="339"/>
    </location>
</feature>
<evidence type="ECO:0000256" key="1">
    <source>
        <dbReference type="ARBA" id="ARBA00023157"/>
    </source>
</evidence>
<evidence type="ECO:0000256" key="4">
    <source>
        <dbReference type="SAM" id="Phobius"/>
    </source>
</evidence>
<dbReference type="GO" id="GO:0016020">
    <property type="term" value="C:membrane"/>
    <property type="evidence" value="ECO:0007669"/>
    <property type="project" value="InterPro"/>
</dbReference>
<dbReference type="SMART" id="SM00032">
    <property type="entry name" value="CCP"/>
    <property type="match status" value="2"/>
</dbReference>
<protein>
    <submittedName>
        <fullName evidence="9">Uncharacterized protein</fullName>
    </submittedName>
</protein>
<dbReference type="CDD" id="cd06263">
    <property type="entry name" value="MAM"/>
    <property type="match status" value="1"/>
</dbReference>
<dbReference type="InterPro" id="IPR000436">
    <property type="entry name" value="Sushi_SCR_CCP_dom"/>
</dbReference>
<feature type="transmembrane region" description="Helical" evidence="4">
    <location>
        <begin position="590"/>
        <end position="610"/>
    </location>
</feature>
<keyword evidence="5" id="KW-0732">Signal</keyword>
<feature type="region of interest" description="Disordered" evidence="3">
    <location>
        <begin position="658"/>
        <end position="683"/>
    </location>
</feature>
<dbReference type="InterPro" id="IPR036024">
    <property type="entry name" value="Somatomedin_B-like_dom_sf"/>
</dbReference>
<dbReference type="SUPFAM" id="SSF90188">
    <property type="entry name" value="Somatomedin B domain"/>
    <property type="match status" value="1"/>
</dbReference>
<dbReference type="InterPro" id="IPR051560">
    <property type="entry name" value="MAM_domain-containing"/>
</dbReference>
<feature type="domain" description="Sushi" evidence="7">
    <location>
        <begin position="105"/>
        <end position="159"/>
    </location>
</feature>
<keyword evidence="2" id="KW-0768">Sushi</keyword>
<dbReference type="PROSITE" id="PS50958">
    <property type="entry name" value="SMB_2"/>
    <property type="match status" value="1"/>
</dbReference>
<dbReference type="InterPro" id="IPR035976">
    <property type="entry name" value="Sushi/SCR/CCP_sf"/>
</dbReference>
<evidence type="ECO:0000259" key="8">
    <source>
        <dbReference type="PROSITE" id="PS50958"/>
    </source>
</evidence>
<evidence type="ECO:0000313" key="10">
    <source>
        <dbReference type="Proteomes" id="UP000008820"/>
    </source>
</evidence>
<feature type="domain" description="Sushi" evidence="7">
    <location>
        <begin position="51"/>
        <end position="104"/>
    </location>
</feature>
<feature type="signal peptide" evidence="5">
    <location>
        <begin position="1"/>
        <end position="26"/>
    </location>
</feature>
<dbReference type="Gene3D" id="2.10.70.10">
    <property type="entry name" value="Complement Module, domain 1"/>
    <property type="match status" value="2"/>
</dbReference>
<evidence type="ECO:0000256" key="3">
    <source>
        <dbReference type="SAM" id="MobiDB-lite"/>
    </source>
</evidence>
<evidence type="ECO:0000259" key="6">
    <source>
        <dbReference type="PROSITE" id="PS50060"/>
    </source>
</evidence>
<evidence type="ECO:0000259" key="7">
    <source>
        <dbReference type="PROSITE" id="PS50923"/>
    </source>
</evidence>
<dbReference type="Gene3D" id="2.60.120.200">
    <property type="match status" value="1"/>
</dbReference>
<dbReference type="PROSITE" id="PS50923">
    <property type="entry name" value="SUSHI"/>
    <property type="match status" value="2"/>
</dbReference>
<evidence type="ECO:0000313" key="9">
    <source>
        <dbReference type="EnsemblMetazoa" id="AAEL006355-PB"/>
    </source>
</evidence>
<dbReference type="PANTHER" id="PTHR23282">
    <property type="entry name" value="APICAL ENDOSOMAL GLYCOPROTEIN PRECURSOR"/>
    <property type="match status" value="1"/>
</dbReference>
<dbReference type="PROSITE" id="PS00524">
    <property type="entry name" value="SMB_1"/>
    <property type="match status" value="1"/>
</dbReference>
<keyword evidence="4" id="KW-1133">Transmembrane helix</keyword>
<dbReference type="Pfam" id="PF01033">
    <property type="entry name" value="Somatomedin_B"/>
    <property type="match status" value="1"/>
</dbReference>
<dbReference type="Gene3D" id="4.10.410.20">
    <property type="match status" value="1"/>
</dbReference>
<reference evidence="9" key="2">
    <citation type="submission" date="2022-10" db="UniProtKB">
        <authorList>
            <consortium name="EnsemblMetazoa"/>
        </authorList>
    </citation>
    <scope>IDENTIFICATION</scope>
    <source>
        <strain evidence="9">LVP_AGWG</strain>
    </source>
</reference>
<dbReference type="PANTHER" id="PTHR23282:SF101">
    <property type="entry name" value="MAM DOMAIN-CONTAINING PROTEIN"/>
    <property type="match status" value="1"/>
</dbReference>
<dbReference type="OrthoDB" id="6107927at2759"/>
<feature type="chain" id="PRO_5038116513" evidence="5">
    <location>
        <begin position="27"/>
        <end position="683"/>
    </location>
</feature>
<reference evidence="9 10" key="1">
    <citation type="submission" date="2017-06" db="EMBL/GenBank/DDBJ databases">
        <title>Aedes aegypti genome working group (AGWG) sequencing and assembly.</title>
        <authorList>
            <consortium name="Aedes aegypti Genome Working Group (AGWG)"/>
            <person name="Matthews B.J."/>
        </authorList>
    </citation>
    <scope>NUCLEOTIDE SEQUENCE [LARGE SCALE GENOMIC DNA]</scope>
    <source>
        <strain evidence="9 10">LVP_AGWG</strain>
    </source>
</reference>
<dbReference type="Proteomes" id="UP000008820">
    <property type="component" value="Chromosome 3"/>
</dbReference>
<keyword evidence="4" id="KW-0472">Membrane</keyword>
<dbReference type="SMART" id="SM00137">
    <property type="entry name" value="MAM"/>
    <property type="match status" value="1"/>
</dbReference>
<keyword evidence="1" id="KW-1015">Disulfide bond</keyword>
<dbReference type="EnsemblMetazoa" id="AAEL006355-RB">
    <property type="protein sequence ID" value="AAEL006355-PB"/>
    <property type="gene ID" value="AAEL006355"/>
</dbReference>
<feature type="region of interest" description="Disordered" evidence="3">
    <location>
        <begin position="434"/>
        <end position="496"/>
    </location>
</feature>